<keyword evidence="2" id="KW-1133">Transmembrane helix</keyword>
<keyword evidence="4" id="KW-1185">Reference proteome</keyword>
<gene>
    <name evidence="3" type="ORF">H8S44_11200</name>
</gene>
<evidence type="ECO:0000313" key="4">
    <source>
        <dbReference type="Proteomes" id="UP000649345"/>
    </source>
</evidence>
<proteinExistence type="predicted"/>
<dbReference type="Proteomes" id="UP000649345">
    <property type="component" value="Unassembled WGS sequence"/>
</dbReference>
<sequence length="273" mass="31258">MSESVQLTAEVFIDTGKDFRPEDSLTVPYICALGETVTLDFDLTGFEHTCGFRFDPLLEDGSMVKLEGIALTYEDDETKQIEPERIKTNSDVDFDPIFVYLHNDPKFFVDEALCLKLKSAKVTFQVLELGNDKKEYWQEIKKHSVSEKEKAQLLGKLDIAMKENHALEKENKRLKVEAEDIYSSGIWKLQHDARGPMKVIFGKGNLLTFLASVYLALCSELFIFNNAYYSTPRPNDQVLCFSFFRFGMVFLGAFVLIAVINRVIQKGYRRELA</sequence>
<evidence type="ECO:0000256" key="1">
    <source>
        <dbReference type="SAM" id="Coils"/>
    </source>
</evidence>
<name>A0A923RMJ4_9FIRM</name>
<reference evidence="3" key="1">
    <citation type="submission" date="2020-08" db="EMBL/GenBank/DDBJ databases">
        <title>Genome public.</title>
        <authorList>
            <person name="Liu C."/>
            <person name="Sun Q."/>
        </authorList>
    </citation>
    <scope>NUCLEOTIDE SEQUENCE</scope>
    <source>
        <strain evidence="3">NSJ-68</strain>
    </source>
</reference>
<dbReference type="AlphaFoldDB" id="A0A923RMJ4"/>
<keyword evidence="1" id="KW-0175">Coiled coil</keyword>
<organism evidence="3 4">
    <name type="scientific">Anaerosacchariphilus hominis</name>
    <dbReference type="NCBI Taxonomy" id="2763017"/>
    <lineage>
        <taxon>Bacteria</taxon>
        <taxon>Bacillati</taxon>
        <taxon>Bacillota</taxon>
        <taxon>Clostridia</taxon>
        <taxon>Lachnospirales</taxon>
        <taxon>Lachnospiraceae</taxon>
        <taxon>Anaerosacchariphilus</taxon>
    </lineage>
</organism>
<feature type="transmembrane region" description="Helical" evidence="2">
    <location>
        <begin position="204"/>
        <end position="223"/>
    </location>
</feature>
<accession>A0A923RMJ4</accession>
<feature type="coiled-coil region" evidence="1">
    <location>
        <begin position="150"/>
        <end position="184"/>
    </location>
</feature>
<keyword evidence="2" id="KW-0472">Membrane</keyword>
<dbReference type="RefSeq" id="WP_186872427.1">
    <property type="nucleotide sequence ID" value="NZ_JACOOR010000006.1"/>
</dbReference>
<protein>
    <submittedName>
        <fullName evidence="3">Uncharacterized protein</fullName>
    </submittedName>
</protein>
<dbReference type="EMBL" id="JACOOR010000006">
    <property type="protein sequence ID" value="MBC5660339.1"/>
    <property type="molecule type" value="Genomic_DNA"/>
</dbReference>
<keyword evidence="2" id="KW-0812">Transmembrane</keyword>
<comment type="caution">
    <text evidence="3">The sequence shown here is derived from an EMBL/GenBank/DDBJ whole genome shotgun (WGS) entry which is preliminary data.</text>
</comment>
<feature type="transmembrane region" description="Helical" evidence="2">
    <location>
        <begin position="243"/>
        <end position="264"/>
    </location>
</feature>
<evidence type="ECO:0000313" key="3">
    <source>
        <dbReference type="EMBL" id="MBC5660339.1"/>
    </source>
</evidence>
<evidence type="ECO:0000256" key="2">
    <source>
        <dbReference type="SAM" id="Phobius"/>
    </source>
</evidence>